<evidence type="ECO:0000313" key="1">
    <source>
        <dbReference type="EMBL" id="KAH7906442.1"/>
    </source>
</evidence>
<organism evidence="1 2">
    <name type="scientific">Hygrophoropsis aurantiaca</name>
    <dbReference type="NCBI Taxonomy" id="72124"/>
    <lineage>
        <taxon>Eukaryota</taxon>
        <taxon>Fungi</taxon>
        <taxon>Dikarya</taxon>
        <taxon>Basidiomycota</taxon>
        <taxon>Agaricomycotina</taxon>
        <taxon>Agaricomycetes</taxon>
        <taxon>Agaricomycetidae</taxon>
        <taxon>Boletales</taxon>
        <taxon>Coniophorineae</taxon>
        <taxon>Hygrophoropsidaceae</taxon>
        <taxon>Hygrophoropsis</taxon>
    </lineage>
</organism>
<proteinExistence type="predicted"/>
<protein>
    <submittedName>
        <fullName evidence="1">Uncharacterized protein</fullName>
    </submittedName>
</protein>
<comment type="caution">
    <text evidence="1">The sequence shown here is derived from an EMBL/GenBank/DDBJ whole genome shotgun (WGS) entry which is preliminary data.</text>
</comment>
<evidence type="ECO:0000313" key="2">
    <source>
        <dbReference type="Proteomes" id="UP000790377"/>
    </source>
</evidence>
<keyword evidence="2" id="KW-1185">Reference proteome</keyword>
<gene>
    <name evidence="1" type="ORF">BJ138DRAFT_1094125</name>
</gene>
<dbReference type="Proteomes" id="UP000790377">
    <property type="component" value="Unassembled WGS sequence"/>
</dbReference>
<reference evidence="1" key="1">
    <citation type="journal article" date="2021" name="New Phytol.">
        <title>Evolutionary innovations through gain and loss of genes in the ectomycorrhizal Boletales.</title>
        <authorList>
            <person name="Wu G."/>
            <person name="Miyauchi S."/>
            <person name="Morin E."/>
            <person name="Kuo A."/>
            <person name="Drula E."/>
            <person name="Varga T."/>
            <person name="Kohler A."/>
            <person name="Feng B."/>
            <person name="Cao Y."/>
            <person name="Lipzen A."/>
            <person name="Daum C."/>
            <person name="Hundley H."/>
            <person name="Pangilinan J."/>
            <person name="Johnson J."/>
            <person name="Barry K."/>
            <person name="LaButti K."/>
            <person name="Ng V."/>
            <person name="Ahrendt S."/>
            <person name="Min B."/>
            <person name="Choi I.G."/>
            <person name="Park H."/>
            <person name="Plett J.M."/>
            <person name="Magnuson J."/>
            <person name="Spatafora J.W."/>
            <person name="Nagy L.G."/>
            <person name="Henrissat B."/>
            <person name="Grigoriev I.V."/>
            <person name="Yang Z.L."/>
            <person name="Xu J."/>
            <person name="Martin F.M."/>
        </authorList>
    </citation>
    <scope>NUCLEOTIDE SEQUENCE</scope>
    <source>
        <strain evidence="1">ATCC 28755</strain>
    </source>
</reference>
<dbReference type="EMBL" id="MU268018">
    <property type="protein sequence ID" value="KAH7906442.1"/>
    <property type="molecule type" value="Genomic_DNA"/>
</dbReference>
<accession>A0ACB8A0F7</accession>
<name>A0ACB8A0F7_9AGAM</name>
<sequence length="311" mass="35214">MADADTIRSKFKRFRILVIGRANAGKTTILQKVCGTTDHPEIYDSKGNKIDVAVLQPSRERGYHNIENEMVFDANPGFIFHDSRGFEAGGVDEFDSMKEFISKREKSTEFNERIHVIWYCLSLDEISRPISRAEEKFFKECDPGSIPVILVLTKVDAVRAIALGQVDKSLGSKRREAAMQLVPSIVDGANIWGRLCKMQYPPRAEVRLQDLHKGGDCSILLEHTSNALDDIVLKQLFVSTQQIHIELCIANATRHALLSSIRTILSVRDEKPVLHELQMEAALWFPITKEVCLCVFSLAKMILIIRYLCLR</sequence>